<dbReference type="OrthoDB" id="2414723at2759"/>
<feature type="domain" description="Potassium channel tetramerisation-type BTB" evidence="2">
    <location>
        <begin position="15"/>
        <end position="112"/>
    </location>
</feature>
<keyword evidence="4" id="KW-1185">Reference proteome</keyword>
<dbReference type="GO" id="GO:0051260">
    <property type="term" value="P:protein homooligomerization"/>
    <property type="evidence" value="ECO:0007669"/>
    <property type="project" value="InterPro"/>
</dbReference>
<gene>
    <name evidence="3" type="ORF">JDV02_001264</name>
</gene>
<evidence type="ECO:0000313" key="3">
    <source>
        <dbReference type="EMBL" id="UNI14659.1"/>
    </source>
</evidence>
<name>A0A9Q8V7A4_9HYPO</name>
<dbReference type="RefSeq" id="XP_047838140.1">
    <property type="nucleotide sequence ID" value="XM_047982178.1"/>
</dbReference>
<accession>A0A9Q8V7A4</accession>
<feature type="compositionally biased region" description="Pro residues" evidence="1">
    <location>
        <begin position="227"/>
        <end position="242"/>
    </location>
</feature>
<dbReference type="Proteomes" id="UP000829364">
    <property type="component" value="Chromosome 1"/>
</dbReference>
<evidence type="ECO:0000256" key="1">
    <source>
        <dbReference type="SAM" id="MobiDB-lite"/>
    </source>
</evidence>
<reference evidence="3" key="1">
    <citation type="submission" date="2021-11" db="EMBL/GenBank/DDBJ databases">
        <title>Purpureocillium_takamizusanense_genome.</title>
        <authorList>
            <person name="Nguyen N.-H."/>
        </authorList>
    </citation>
    <scope>NUCLEOTIDE SEQUENCE</scope>
    <source>
        <strain evidence="3">PT3</strain>
    </source>
</reference>
<organism evidence="3 4">
    <name type="scientific">Purpureocillium takamizusanense</name>
    <dbReference type="NCBI Taxonomy" id="2060973"/>
    <lineage>
        <taxon>Eukaryota</taxon>
        <taxon>Fungi</taxon>
        <taxon>Dikarya</taxon>
        <taxon>Ascomycota</taxon>
        <taxon>Pezizomycotina</taxon>
        <taxon>Sordariomycetes</taxon>
        <taxon>Hypocreomycetidae</taxon>
        <taxon>Hypocreales</taxon>
        <taxon>Ophiocordycipitaceae</taxon>
        <taxon>Purpureocillium</taxon>
    </lineage>
</organism>
<dbReference type="GeneID" id="72063227"/>
<dbReference type="EMBL" id="CP086354">
    <property type="protein sequence ID" value="UNI14659.1"/>
    <property type="molecule type" value="Genomic_DNA"/>
</dbReference>
<dbReference type="KEGG" id="ptkz:JDV02_001264"/>
<evidence type="ECO:0000313" key="4">
    <source>
        <dbReference type="Proteomes" id="UP000829364"/>
    </source>
</evidence>
<feature type="region of interest" description="Disordered" evidence="1">
    <location>
        <begin position="222"/>
        <end position="242"/>
    </location>
</feature>
<dbReference type="AlphaFoldDB" id="A0A9Q8V7A4"/>
<dbReference type="SUPFAM" id="SSF54695">
    <property type="entry name" value="POZ domain"/>
    <property type="match status" value="1"/>
</dbReference>
<dbReference type="InterPro" id="IPR011333">
    <property type="entry name" value="SKP1/BTB/POZ_sf"/>
</dbReference>
<protein>
    <recommendedName>
        <fullName evidence="2">Potassium channel tetramerisation-type BTB domain-containing protein</fullName>
    </recommendedName>
</protein>
<dbReference type="Gene3D" id="3.30.710.10">
    <property type="entry name" value="Potassium Channel Kv1.1, Chain A"/>
    <property type="match status" value="1"/>
</dbReference>
<dbReference type="Pfam" id="PF02214">
    <property type="entry name" value="BTB_2"/>
    <property type="match status" value="1"/>
</dbReference>
<proteinExistence type="predicted"/>
<evidence type="ECO:0000259" key="2">
    <source>
        <dbReference type="Pfam" id="PF02214"/>
    </source>
</evidence>
<dbReference type="InterPro" id="IPR003131">
    <property type="entry name" value="T1-type_BTB"/>
</dbReference>
<sequence>MAAAPAPAGTGNDRVVVRVGEKQFFTTKTTLAPARFFATLWALAEPAATTADGGGEECECYFVDGDAGLFEHVLCFLRTRRFPLFYSRQQGFDQGLYLALLQQARFYQVQALEAWIAEKRCLDAVWISSRAVSDTLYGDRQFLHMQEKLWASAEEAQVLSLKETGSASKQWRCPGNVWKHDGNRLACHRARCPGGLTGLSLADMRTWKVELRLTAVEIRDSVLDAGPDPPPADGPPPYDFTD</sequence>